<keyword evidence="2" id="KW-1185">Reference proteome</keyword>
<evidence type="ECO:0000313" key="2">
    <source>
        <dbReference type="Proteomes" id="UP000737018"/>
    </source>
</evidence>
<sequence>MHLGKALSFHFFNPTMKARQWPLASALERRIRRYSSVTISSYDAELQIDGFEYLKENFPTGLTEFLEYMARVGEQSVILCRCGYEA</sequence>
<dbReference type="OrthoDB" id="10371548at2759"/>
<dbReference type="Proteomes" id="UP000737018">
    <property type="component" value="Unassembled WGS sequence"/>
</dbReference>
<reference evidence="1" key="1">
    <citation type="submission" date="2020-03" db="EMBL/GenBank/DDBJ databases">
        <title>Castanea mollissima Vanexum genome sequencing.</title>
        <authorList>
            <person name="Staton M."/>
        </authorList>
    </citation>
    <scope>NUCLEOTIDE SEQUENCE</scope>
    <source>
        <tissue evidence="1">Leaf</tissue>
    </source>
</reference>
<dbReference type="AlphaFoldDB" id="A0A8J4QH40"/>
<organism evidence="1 2">
    <name type="scientific">Castanea mollissima</name>
    <name type="common">Chinese chestnut</name>
    <dbReference type="NCBI Taxonomy" id="60419"/>
    <lineage>
        <taxon>Eukaryota</taxon>
        <taxon>Viridiplantae</taxon>
        <taxon>Streptophyta</taxon>
        <taxon>Embryophyta</taxon>
        <taxon>Tracheophyta</taxon>
        <taxon>Spermatophyta</taxon>
        <taxon>Magnoliopsida</taxon>
        <taxon>eudicotyledons</taxon>
        <taxon>Gunneridae</taxon>
        <taxon>Pentapetalae</taxon>
        <taxon>rosids</taxon>
        <taxon>fabids</taxon>
        <taxon>Fagales</taxon>
        <taxon>Fagaceae</taxon>
        <taxon>Castanea</taxon>
    </lineage>
</organism>
<dbReference type="EMBL" id="JRKL02004937">
    <property type="protein sequence ID" value="KAF3951442.1"/>
    <property type="molecule type" value="Genomic_DNA"/>
</dbReference>
<gene>
    <name evidence="1" type="ORF">CMV_022903</name>
</gene>
<name>A0A8J4QH40_9ROSI</name>
<protein>
    <submittedName>
        <fullName evidence="1">Uncharacterized protein</fullName>
    </submittedName>
</protein>
<evidence type="ECO:0000313" key="1">
    <source>
        <dbReference type="EMBL" id="KAF3951442.1"/>
    </source>
</evidence>
<comment type="caution">
    <text evidence="1">The sequence shown here is derived from an EMBL/GenBank/DDBJ whole genome shotgun (WGS) entry which is preliminary data.</text>
</comment>
<proteinExistence type="predicted"/>
<accession>A0A8J4QH40</accession>